<feature type="active site" description="Proton acceptor" evidence="6">
    <location>
        <position position="380"/>
    </location>
</feature>
<evidence type="ECO:0000256" key="5">
    <source>
        <dbReference type="ARBA" id="ARBA00030755"/>
    </source>
</evidence>
<evidence type="ECO:0000259" key="9">
    <source>
        <dbReference type="Pfam" id="PF02803"/>
    </source>
</evidence>
<dbReference type="PROSITE" id="PS00099">
    <property type="entry name" value="THIOLASE_3"/>
    <property type="match status" value="1"/>
</dbReference>
<dbReference type="InterPro" id="IPR020616">
    <property type="entry name" value="Thiolase_N"/>
</dbReference>
<evidence type="ECO:0000256" key="7">
    <source>
        <dbReference type="RuleBase" id="RU003557"/>
    </source>
</evidence>
<dbReference type="PIRSF" id="PIRSF000429">
    <property type="entry name" value="Ac-CoA_Ac_transf"/>
    <property type="match status" value="1"/>
</dbReference>
<dbReference type="SUPFAM" id="SSF53901">
    <property type="entry name" value="Thiolase-like"/>
    <property type="match status" value="2"/>
</dbReference>
<proteinExistence type="inferred from homology"/>
<dbReference type="Pfam" id="PF00108">
    <property type="entry name" value="Thiolase_N"/>
    <property type="match status" value="1"/>
</dbReference>
<name>A0A6L6G6U9_STRUB</name>
<dbReference type="GO" id="GO:0003985">
    <property type="term" value="F:acetyl-CoA C-acetyltransferase activity"/>
    <property type="evidence" value="ECO:0007669"/>
    <property type="project" value="UniProtKB-EC"/>
</dbReference>
<keyword evidence="3 7" id="KW-0808">Transferase</keyword>
<dbReference type="PANTHER" id="PTHR18919">
    <property type="entry name" value="ACETYL-COA C-ACYLTRANSFERASE"/>
    <property type="match status" value="1"/>
</dbReference>
<dbReference type="PROSITE" id="PS00737">
    <property type="entry name" value="THIOLASE_2"/>
    <property type="match status" value="1"/>
</dbReference>
<evidence type="ECO:0000256" key="2">
    <source>
        <dbReference type="ARBA" id="ARBA00012705"/>
    </source>
</evidence>
<evidence type="ECO:0000256" key="6">
    <source>
        <dbReference type="PIRSR" id="PIRSR000429-1"/>
    </source>
</evidence>
<dbReference type="Pfam" id="PF02803">
    <property type="entry name" value="Thiolase_C"/>
    <property type="match status" value="1"/>
</dbReference>
<dbReference type="Gene3D" id="3.40.47.10">
    <property type="match status" value="2"/>
</dbReference>
<comment type="caution">
    <text evidence="10">The sequence shown here is derived from an EMBL/GenBank/DDBJ whole genome shotgun (WGS) entry which is preliminary data.</text>
</comment>
<evidence type="ECO:0000259" key="8">
    <source>
        <dbReference type="Pfam" id="PF00108"/>
    </source>
</evidence>
<feature type="domain" description="Thiolase C-terminal" evidence="9">
    <location>
        <begin position="272"/>
        <end position="392"/>
    </location>
</feature>
<sequence length="395" mass="41761">MDKVVIVQALRTPIGAFGGAFKDVNAVTLATTVIKKMLDNTQLPPHHIDEVIIGNVLHAGLGQNIARQIAIHSGIPNEKTAFTVDMVCGSGLKAIQLAAQSILLGDAKIIIAGGVENMSQAPYVCQSNRFGSRLGNSELIDTLVHDGLTDAFSKTHMGITAENVAKKYQISREEQDQFAFNSQQKAAEALKNNRFKEEIVPVTVTQRKGDPLIVSQDEYPKPNSSLEKLKKLRPAFMSSEGTVTAGNASGINDGAAMVMLMTEKHAKQLGLEILASITSYASAGVDPDIMGTGPIPATQKALEKANLKISDIGLIESNEAFAAQSLAVMMSLECQADKVNVNGGAIALGHPIGASGARILVTLLHEMKKQDVTNGLATLCIGGGQGTSLIVTQEK</sequence>
<comment type="similarity">
    <text evidence="1 7">Belongs to the thiolase-like superfamily. Thiolase family.</text>
</comment>
<feature type="domain" description="Thiolase N-terminal" evidence="8">
    <location>
        <begin position="4"/>
        <end position="263"/>
    </location>
</feature>
<dbReference type="InterPro" id="IPR020610">
    <property type="entry name" value="Thiolase_AS"/>
</dbReference>
<evidence type="ECO:0000256" key="4">
    <source>
        <dbReference type="ARBA" id="ARBA00023315"/>
    </source>
</evidence>
<accession>A0A6L6G6U9</accession>
<dbReference type="GeneID" id="93826716"/>
<dbReference type="AlphaFoldDB" id="A0A6L6G6U9"/>
<dbReference type="NCBIfam" id="TIGR01930">
    <property type="entry name" value="AcCoA-C-Actrans"/>
    <property type="match status" value="1"/>
</dbReference>
<evidence type="ECO:0000256" key="3">
    <source>
        <dbReference type="ARBA" id="ARBA00022679"/>
    </source>
</evidence>
<dbReference type="EMBL" id="WLXI01000007">
    <property type="protein sequence ID" value="MTD00938.1"/>
    <property type="molecule type" value="Genomic_DNA"/>
</dbReference>
<dbReference type="InterPro" id="IPR016039">
    <property type="entry name" value="Thiolase-like"/>
</dbReference>
<dbReference type="CDD" id="cd00751">
    <property type="entry name" value="thiolase"/>
    <property type="match status" value="1"/>
</dbReference>
<reference evidence="10 11" key="1">
    <citation type="submission" date="2019-11" db="EMBL/GenBank/DDBJ databases">
        <title>Streptococcus uberis isolated from clinical mastitis cases on a southeastern Queensland dairy.</title>
        <authorList>
            <person name="Workentine M.L."/>
            <person name="Price R."/>
            <person name="Olchowy T."/>
        </authorList>
    </citation>
    <scope>NUCLEOTIDE SEQUENCE [LARGE SCALE GENOMIC DNA]</scope>
    <source>
        <strain evidence="10 11">OLC4459-A17</strain>
    </source>
</reference>
<evidence type="ECO:0000313" key="10">
    <source>
        <dbReference type="EMBL" id="MTD00938.1"/>
    </source>
</evidence>
<dbReference type="InterPro" id="IPR020617">
    <property type="entry name" value="Thiolase_C"/>
</dbReference>
<dbReference type="EC" id="2.3.1.9" evidence="2"/>
<dbReference type="InterPro" id="IPR002155">
    <property type="entry name" value="Thiolase"/>
</dbReference>
<gene>
    <name evidence="10" type="ORF">GKS16_01390</name>
</gene>
<feature type="active site" description="Proton acceptor" evidence="6">
    <location>
        <position position="350"/>
    </location>
</feature>
<evidence type="ECO:0000313" key="11">
    <source>
        <dbReference type="Proteomes" id="UP000483839"/>
    </source>
</evidence>
<dbReference type="InterPro" id="IPR020613">
    <property type="entry name" value="Thiolase_CS"/>
</dbReference>
<feature type="active site" description="Acyl-thioester intermediate" evidence="6">
    <location>
        <position position="88"/>
    </location>
</feature>
<evidence type="ECO:0000256" key="1">
    <source>
        <dbReference type="ARBA" id="ARBA00010982"/>
    </source>
</evidence>
<dbReference type="RefSeq" id="WP_046389604.1">
    <property type="nucleotide sequence ID" value="NZ_BAABQC010000001.1"/>
</dbReference>
<protein>
    <recommendedName>
        <fullName evidence="2">acetyl-CoA C-acetyltransferase</fullName>
        <ecNumber evidence="2">2.3.1.9</ecNumber>
    </recommendedName>
    <alternativeName>
        <fullName evidence="5">Acetoacetyl-CoA thiolase</fullName>
    </alternativeName>
</protein>
<organism evidence="10 11">
    <name type="scientific">Streptococcus uberis</name>
    <dbReference type="NCBI Taxonomy" id="1349"/>
    <lineage>
        <taxon>Bacteria</taxon>
        <taxon>Bacillati</taxon>
        <taxon>Bacillota</taxon>
        <taxon>Bacilli</taxon>
        <taxon>Lactobacillales</taxon>
        <taxon>Streptococcaceae</taxon>
        <taxon>Streptococcus</taxon>
    </lineage>
</organism>
<dbReference type="Proteomes" id="UP000483839">
    <property type="component" value="Unassembled WGS sequence"/>
</dbReference>
<keyword evidence="4 7" id="KW-0012">Acyltransferase</keyword>
<dbReference type="FunFam" id="3.40.47.10:FF:000010">
    <property type="entry name" value="Acetyl-CoA acetyltransferase (Thiolase)"/>
    <property type="match status" value="1"/>
</dbReference>
<dbReference type="PANTHER" id="PTHR18919:SF107">
    <property type="entry name" value="ACETYL-COA ACETYLTRANSFERASE, CYTOSOLIC"/>
    <property type="match status" value="1"/>
</dbReference>